<proteinExistence type="predicted"/>
<dbReference type="InterPro" id="IPR011335">
    <property type="entry name" value="Restrct_endonuc-II-like"/>
</dbReference>
<keyword evidence="2" id="KW-0540">Nuclease</keyword>
<evidence type="ECO:0000313" key="2">
    <source>
        <dbReference type="EMBL" id="NNH71400.1"/>
    </source>
</evidence>
<dbReference type="CDD" id="cd06260">
    <property type="entry name" value="DUF820-like"/>
    <property type="match status" value="1"/>
</dbReference>
<protein>
    <submittedName>
        <fullName evidence="2">Uma2 family endonuclease</fullName>
    </submittedName>
</protein>
<dbReference type="Pfam" id="PF05685">
    <property type="entry name" value="Uma2"/>
    <property type="match status" value="1"/>
</dbReference>
<dbReference type="GO" id="GO:0004519">
    <property type="term" value="F:endonuclease activity"/>
    <property type="evidence" value="ECO:0007669"/>
    <property type="project" value="UniProtKB-KW"/>
</dbReference>
<dbReference type="Proteomes" id="UP000586827">
    <property type="component" value="Unassembled WGS sequence"/>
</dbReference>
<accession>A0A849C4P0</accession>
<keyword evidence="2" id="KW-0378">Hydrolase</keyword>
<keyword evidence="3" id="KW-1185">Reference proteome</keyword>
<organism evidence="2 3">
    <name type="scientific">Nocardia uniformis</name>
    <dbReference type="NCBI Taxonomy" id="53432"/>
    <lineage>
        <taxon>Bacteria</taxon>
        <taxon>Bacillati</taxon>
        <taxon>Actinomycetota</taxon>
        <taxon>Actinomycetes</taxon>
        <taxon>Mycobacteriales</taxon>
        <taxon>Nocardiaceae</taxon>
        <taxon>Nocardia</taxon>
    </lineage>
</organism>
<name>A0A849C4P0_9NOCA</name>
<gene>
    <name evidence="2" type="ORF">HLB23_16265</name>
</gene>
<dbReference type="EMBL" id="JABELX010000005">
    <property type="protein sequence ID" value="NNH71400.1"/>
    <property type="molecule type" value="Genomic_DNA"/>
</dbReference>
<feature type="domain" description="Putative restriction endonuclease" evidence="1">
    <location>
        <begin position="3"/>
        <end position="137"/>
    </location>
</feature>
<dbReference type="AlphaFoldDB" id="A0A849C4P0"/>
<dbReference type="Gene3D" id="3.90.1570.10">
    <property type="entry name" value="tt1808, chain A"/>
    <property type="match status" value="1"/>
</dbReference>
<comment type="caution">
    <text evidence="2">The sequence shown here is derived from an EMBL/GenBank/DDBJ whole genome shotgun (WGS) entry which is preliminary data.</text>
</comment>
<dbReference type="InterPro" id="IPR012296">
    <property type="entry name" value="Nuclease_put_TT1808"/>
</dbReference>
<dbReference type="InterPro" id="IPR008538">
    <property type="entry name" value="Uma2"/>
</dbReference>
<dbReference type="SUPFAM" id="SSF52980">
    <property type="entry name" value="Restriction endonuclease-like"/>
    <property type="match status" value="1"/>
</dbReference>
<evidence type="ECO:0000259" key="1">
    <source>
        <dbReference type="Pfam" id="PF05685"/>
    </source>
</evidence>
<evidence type="ECO:0000313" key="3">
    <source>
        <dbReference type="Proteomes" id="UP000586827"/>
    </source>
</evidence>
<sequence length="203" mass="23012">MSWEDLARLPEEVAAQIELWDGRVVWVRRGPAEHQAFMFNVTAALKRCARQATTDRPEHYWRADLETNVFFGHTGKSDFATPDFLVYRCLKTPYQDVRADDVVLVGEVLSPSNTHTDVEAKKARYSSGGIPWYWEITLAREASAIDTVRAYALETEPGRLPAGVHPLRPANYLLVGEWTADDRGGIEIGFPFPIDISWSELEF</sequence>
<keyword evidence="2" id="KW-0255">Endonuclease</keyword>
<reference evidence="2 3" key="1">
    <citation type="submission" date="2020-05" db="EMBL/GenBank/DDBJ databases">
        <title>MicrobeNet Type strains.</title>
        <authorList>
            <person name="Nicholson A.C."/>
        </authorList>
    </citation>
    <scope>NUCLEOTIDE SEQUENCE [LARGE SCALE GENOMIC DNA]</scope>
    <source>
        <strain evidence="2 3">JCM 3224</strain>
    </source>
</reference>